<name>A0AAV7H2Y2_DENCH</name>
<sequence>MLQNGLLRSHCIACLNQKNVAHFAYGLTSLCQQLHLLGFIDVPFIGLGSPLSDDVMDLYEKSCNTFALQYGDFVAHKKVLCDRRSQWKVTTVGINTEWGLLMASISEDSGEQTPLQNLDGSVQFVKGHTSVKDAIDGAIKILTVVVTIMVVVPEGLPLAVTLIFAYSMKKMLANKVLRLSACETIGSTTTICNNKTGTLTLNQMTVVEAHVGAIKLTYLDDG</sequence>
<dbReference type="PANTHER" id="PTHR24093:SF369">
    <property type="entry name" value="CALCIUM-TRANSPORTING ATPASE"/>
    <property type="match status" value="1"/>
</dbReference>
<feature type="transmembrane region" description="Helical" evidence="3">
    <location>
        <begin position="141"/>
        <end position="166"/>
    </location>
</feature>
<keyword evidence="3" id="KW-1133">Transmembrane helix</keyword>
<evidence type="ECO:0000256" key="2">
    <source>
        <dbReference type="ARBA" id="ARBA00022842"/>
    </source>
</evidence>
<keyword evidence="6" id="KW-1185">Reference proteome</keyword>
<dbReference type="SUPFAM" id="SSF81665">
    <property type="entry name" value="Calcium ATPase, transmembrane domain M"/>
    <property type="match status" value="1"/>
</dbReference>
<organism evidence="5 6">
    <name type="scientific">Dendrobium chrysotoxum</name>
    <name type="common">Orchid</name>
    <dbReference type="NCBI Taxonomy" id="161865"/>
    <lineage>
        <taxon>Eukaryota</taxon>
        <taxon>Viridiplantae</taxon>
        <taxon>Streptophyta</taxon>
        <taxon>Embryophyta</taxon>
        <taxon>Tracheophyta</taxon>
        <taxon>Spermatophyta</taxon>
        <taxon>Magnoliopsida</taxon>
        <taxon>Liliopsida</taxon>
        <taxon>Asparagales</taxon>
        <taxon>Orchidaceae</taxon>
        <taxon>Epidendroideae</taxon>
        <taxon>Malaxideae</taxon>
        <taxon>Dendrobiinae</taxon>
        <taxon>Dendrobium</taxon>
    </lineage>
</organism>
<keyword evidence="3" id="KW-0472">Membrane</keyword>
<dbReference type="GO" id="GO:0005388">
    <property type="term" value="F:P-type calcium transporter activity"/>
    <property type="evidence" value="ECO:0007669"/>
    <property type="project" value="TreeGrafter"/>
</dbReference>
<dbReference type="InterPro" id="IPR002013">
    <property type="entry name" value="SAC_dom"/>
</dbReference>
<comment type="subcellular location">
    <subcellularLocation>
        <location evidence="1">Endomembrane system</location>
        <topology evidence="1">Multi-pass membrane protein</topology>
    </subcellularLocation>
</comment>
<evidence type="ECO:0000259" key="4">
    <source>
        <dbReference type="PROSITE" id="PS50275"/>
    </source>
</evidence>
<accession>A0AAV7H2Y2</accession>
<dbReference type="InterPro" id="IPR023298">
    <property type="entry name" value="ATPase_P-typ_TM_dom_sf"/>
</dbReference>
<keyword evidence="2" id="KW-0460">Magnesium</keyword>
<dbReference type="Gene3D" id="1.20.1110.10">
    <property type="entry name" value="Calcium-transporting ATPase, transmembrane domain"/>
    <property type="match status" value="1"/>
</dbReference>
<dbReference type="GO" id="GO:0012505">
    <property type="term" value="C:endomembrane system"/>
    <property type="evidence" value="ECO:0007669"/>
    <property type="project" value="UniProtKB-SubCell"/>
</dbReference>
<gene>
    <name evidence="5" type="ORF">IEQ34_009989</name>
</gene>
<dbReference type="AlphaFoldDB" id="A0AAV7H2Y2"/>
<evidence type="ECO:0000256" key="1">
    <source>
        <dbReference type="ARBA" id="ARBA00004127"/>
    </source>
</evidence>
<feature type="domain" description="SAC" evidence="4">
    <location>
        <begin position="1"/>
        <end position="72"/>
    </location>
</feature>
<keyword evidence="3" id="KW-0812">Transmembrane</keyword>
<dbReference type="PANTHER" id="PTHR24093">
    <property type="entry name" value="CATION TRANSPORTING ATPASE"/>
    <property type="match status" value="1"/>
</dbReference>
<dbReference type="GO" id="GO:0016791">
    <property type="term" value="F:phosphatase activity"/>
    <property type="evidence" value="ECO:0007669"/>
    <property type="project" value="InterPro"/>
</dbReference>
<evidence type="ECO:0000256" key="3">
    <source>
        <dbReference type="SAM" id="Phobius"/>
    </source>
</evidence>
<dbReference type="PROSITE" id="PS50275">
    <property type="entry name" value="SAC"/>
    <property type="match status" value="1"/>
</dbReference>
<proteinExistence type="predicted"/>
<protein>
    <recommendedName>
        <fullName evidence="4">SAC domain-containing protein</fullName>
    </recommendedName>
</protein>
<dbReference type="Proteomes" id="UP000775213">
    <property type="component" value="Unassembled WGS sequence"/>
</dbReference>
<evidence type="ECO:0000313" key="6">
    <source>
        <dbReference type="Proteomes" id="UP000775213"/>
    </source>
</evidence>
<evidence type="ECO:0000313" key="5">
    <source>
        <dbReference type="EMBL" id="KAH0462414.1"/>
    </source>
</evidence>
<dbReference type="GO" id="GO:0005886">
    <property type="term" value="C:plasma membrane"/>
    <property type="evidence" value="ECO:0007669"/>
    <property type="project" value="TreeGrafter"/>
</dbReference>
<comment type="caution">
    <text evidence="5">The sequence shown here is derived from an EMBL/GenBank/DDBJ whole genome shotgun (WGS) entry which is preliminary data.</text>
</comment>
<dbReference type="EMBL" id="JAGFBR010000009">
    <property type="protein sequence ID" value="KAH0462414.1"/>
    <property type="molecule type" value="Genomic_DNA"/>
</dbReference>
<reference evidence="5 6" key="1">
    <citation type="journal article" date="2021" name="Hortic Res">
        <title>Chromosome-scale assembly of the Dendrobium chrysotoxum genome enhances the understanding of orchid evolution.</title>
        <authorList>
            <person name="Zhang Y."/>
            <person name="Zhang G.Q."/>
            <person name="Zhang D."/>
            <person name="Liu X.D."/>
            <person name="Xu X.Y."/>
            <person name="Sun W.H."/>
            <person name="Yu X."/>
            <person name="Zhu X."/>
            <person name="Wang Z.W."/>
            <person name="Zhao X."/>
            <person name="Zhong W.Y."/>
            <person name="Chen H."/>
            <person name="Yin W.L."/>
            <person name="Huang T."/>
            <person name="Niu S.C."/>
            <person name="Liu Z.J."/>
        </authorList>
    </citation>
    <scope>NUCLEOTIDE SEQUENCE [LARGE SCALE GENOMIC DNA]</scope>
    <source>
        <strain evidence="5">Lindl</strain>
    </source>
</reference>